<evidence type="ECO:0000313" key="3">
    <source>
        <dbReference type="Proteomes" id="UP000324222"/>
    </source>
</evidence>
<reference evidence="2 3" key="1">
    <citation type="submission" date="2019-05" db="EMBL/GenBank/DDBJ databases">
        <title>Another draft genome of Portunus trituberculatus and its Hox gene families provides insights of decapod evolution.</title>
        <authorList>
            <person name="Jeong J.-H."/>
            <person name="Song I."/>
            <person name="Kim S."/>
            <person name="Choi T."/>
            <person name="Kim D."/>
            <person name="Ryu S."/>
            <person name="Kim W."/>
        </authorList>
    </citation>
    <scope>NUCLEOTIDE SEQUENCE [LARGE SCALE GENOMIC DNA]</scope>
    <source>
        <tissue evidence="2">Muscle</tissue>
    </source>
</reference>
<comment type="caution">
    <text evidence="2">The sequence shown here is derived from an EMBL/GenBank/DDBJ whole genome shotgun (WGS) entry which is preliminary data.</text>
</comment>
<keyword evidence="1" id="KW-0472">Membrane</keyword>
<evidence type="ECO:0000313" key="2">
    <source>
        <dbReference type="EMBL" id="MPC69228.1"/>
    </source>
</evidence>
<keyword evidence="3" id="KW-1185">Reference proteome</keyword>
<keyword evidence="1" id="KW-0812">Transmembrane</keyword>
<feature type="transmembrane region" description="Helical" evidence="1">
    <location>
        <begin position="52"/>
        <end position="72"/>
    </location>
</feature>
<organism evidence="2 3">
    <name type="scientific">Portunus trituberculatus</name>
    <name type="common">Swimming crab</name>
    <name type="synonym">Neptunus trituberculatus</name>
    <dbReference type="NCBI Taxonomy" id="210409"/>
    <lineage>
        <taxon>Eukaryota</taxon>
        <taxon>Metazoa</taxon>
        <taxon>Ecdysozoa</taxon>
        <taxon>Arthropoda</taxon>
        <taxon>Crustacea</taxon>
        <taxon>Multicrustacea</taxon>
        <taxon>Malacostraca</taxon>
        <taxon>Eumalacostraca</taxon>
        <taxon>Eucarida</taxon>
        <taxon>Decapoda</taxon>
        <taxon>Pleocyemata</taxon>
        <taxon>Brachyura</taxon>
        <taxon>Eubrachyura</taxon>
        <taxon>Portunoidea</taxon>
        <taxon>Portunidae</taxon>
        <taxon>Portuninae</taxon>
        <taxon>Portunus</taxon>
    </lineage>
</organism>
<gene>
    <name evidence="2" type="ORF">E2C01_063444</name>
</gene>
<keyword evidence="1" id="KW-1133">Transmembrane helix</keyword>
<evidence type="ECO:0000256" key="1">
    <source>
        <dbReference type="SAM" id="Phobius"/>
    </source>
</evidence>
<protein>
    <submittedName>
        <fullName evidence="2">Uncharacterized protein</fullName>
    </submittedName>
</protein>
<dbReference type="Proteomes" id="UP000324222">
    <property type="component" value="Unassembled WGS sequence"/>
</dbReference>
<dbReference type="EMBL" id="VSRR010029070">
    <property type="protein sequence ID" value="MPC69228.1"/>
    <property type="molecule type" value="Genomic_DNA"/>
</dbReference>
<sequence length="118" mass="12851">MWASRDAASLRATTTSPPAESEAWTFIHRHSETSATCLGYGGRLRYILKRLIAWRITTATLTAFSSSFLTVLQQRIETFLVISERQCVMSPVSVSGLRPLLSASRGETTMGLTSPAAG</sequence>
<dbReference type="AlphaFoldDB" id="A0A5B7HKH4"/>
<proteinExistence type="predicted"/>
<accession>A0A5B7HKH4</accession>
<name>A0A5B7HKH4_PORTR</name>